<dbReference type="SUPFAM" id="SSF51735">
    <property type="entry name" value="NAD(P)-binding Rossmann-fold domains"/>
    <property type="match status" value="1"/>
</dbReference>
<reference evidence="4 5" key="1">
    <citation type="submission" date="2018-12" db="EMBL/GenBank/DDBJ databases">
        <title>Vibrio sp. isolated from China Sea.</title>
        <authorList>
            <person name="Li Y."/>
        </authorList>
    </citation>
    <scope>NUCLEOTIDE SEQUENCE [LARGE SCALE GENOMIC DNA]</scope>
    <source>
        <strain evidence="4 5">BEI207</strain>
    </source>
</reference>
<dbReference type="Pfam" id="PF13561">
    <property type="entry name" value="adh_short_C2"/>
    <property type="match status" value="1"/>
</dbReference>
<keyword evidence="2" id="KW-0521">NADP</keyword>
<dbReference type="Proteomes" id="UP000268973">
    <property type="component" value="Unassembled WGS sequence"/>
</dbReference>
<protein>
    <submittedName>
        <fullName evidence="4">SDR family oxidoreductase</fullName>
    </submittedName>
</protein>
<dbReference type="Gene3D" id="3.40.50.720">
    <property type="entry name" value="NAD(P)-binding Rossmann-like Domain"/>
    <property type="match status" value="1"/>
</dbReference>
<evidence type="ECO:0000256" key="3">
    <source>
        <dbReference type="ARBA" id="ARBA00023002"/>
    </source>
</evidence>
<gene>
    <name evidence="4" type="ORF">EJ063_15180</name>
</gene>
<evidence type="ECO:0000313" key="5">
    <source>
        <dbReference type="Proteomes" id="UP000268973"/>
    </source>
</evidence>
<sequence>MNRNLFSLSGMTALVTGASGYLGQEMCIGLAEAGATVLVNSRSEAKAAELVERLISKGFVAEEAIFDVTDENAVAEFFSAYQSDINIIVNNAYSGSAGTIESSHGSSYLDAYIIAVKSVHHIVNSALPHLRSSVGKMGYASVINIGSMYGVVSPDPNLYESAETTNPPFYGAAKAALIQLTKYSACEFGRENIRFNSISPGPFPNLATNNDHFVNNLSSKVPMGRVGKAEEIKGPLVFLSSEASSFVNGANLIVDGGWTIW</sequence>
<dbReference type="RefSeq" id="WP_126575198.1">
    <property type="nucleotide sequence ID" value="NZ_RXZH01000007.1"/>
</dbReference>
<dbReference type="PRINTS" id="PR00080">
    <property type="entry name" value="SDRFAMILY"/>
</dbReference>
<keyword evidence="5" id="KW-1185">Reference proteome</keyword>
<organism evidence="4 5">
    <name type="scientific">Vibrio aquaticus</name>
    <dbReference type="NCBI Taxonomy" id="2496559"/>
    <lineage>
        <taxon>Bacteria</taxon>
        <taxon>Pseudomonadati</taxon>
        <taxon>Pseudomonadota</taxon>
        <taxon>Gammaproteobacteria</taxon>
        <taxon>Vibrionales</taxon>
        <taxon>Vibrionaceae</taxon>
        <taxon>Vibrio</taxon>
    </lineage>
</organism>
<evidence type="ECO:0000313" key="4">
    <source>
        <dbReference type="EMBL" id="RTZ14654.1"/>
    </source>
</evidence>
<dbReference type="EMBL" id="RXZH01000007">
    <property type="protein sequence ID" value="RTZ14654.1"/>
    <property type="molecule type" value="Genomic_DNA"/>
</dbReference>
<comment type="similarity">
    <text evidence="1">Belongs to the short-chain dehydrogenases/reductases (SDR) family.</text>
</comment>
<dbReference type="PANTHER" id="PTHR43618">
    <property type="entry name" value="7-ALPHA-HYDROXYSTEROID DEHYDROGENASE"/>
    <property type="match status" value="1"/>
</dbReference>
<name>A0A432CWL5_9VIBR</name>
<dbReference type="OrthoDB" id="8653364at2"/>
<evidence type="ECO:0000256" key="2">
    <source>
        <dbReference type="ARBA" id="ARBA00022857"/>
    </source>
</evidence>
<accession>A0A432CWL5</accession>
<proteinExistence type="inferred from homology"/>
<evidence type="ECO:0000256" key="1">
    <source>
        <dbReference type="ARBA" id="ARBA00006484"/>
    </source>
</evidence>
<dbReference type="PRINTS" id="PR00081">
    <property type="entry name" value="GDHRDH"/>
</dbReference>
<dbReference type="PANTHER" id="PTHR43618:SF8">
    <property type="entry name" value="7ALPHA-HYDROXYSTEROID DEHYDROGENASE"/>
    <property type="match status" value="1"/>
</dbReference>
<dbReference type="GO" id="GO:0016491">
    <property type="term" value="F:oxidoreductase activity"/>
    <property type="evidence" value="ECO:0007669"/>
    <property type="project" value="UniProtKB-KW"/>
</dbReference>
<dbReference type="InterPro" id="IPR002347">
    <property type="entry name" value="SDR_fam"/>
</dbReference>
<keyword evidence="3" id="KW-0560">Oxidoreductase</keyword>
<comment type="caution">
    <text evidence="4">The sequence shown here is derived from an EMBL/GenBank/DDBJ whole genome shotgun (WGS) entry which is preliminary data.</text>
</comment>
<dbReference type="InterPro" id="IPR052178">
    <property type="entry name" value="Sec_Metab_Biosynth_SDR"/>
</dbReference>
<dbReference type="InterPro" id="IPR036291">
    <property type="entry name" value="NAD(P)-bd_dom_sf"/>
</dbReference>
<dbReference type="AlphaFoldDB" id="A0A432CWL5"/>